<dbReference type="AlphaFoldDB" id="A0A411ZXJ2"/>
<dbReference type="InterPro" id="IPR002669">
    <property type="entry name" value="UreD"/>
</dbReference>
<keyword evidence="2 3" id="KW-0143">Chaperone</keyword>
<comment type="caution">
    <text evidence="4">The sequence shown here is derived from an EMBL/GenBank/DDBJ whole genome shotgun (WGS) entry which is preliminary data.</text>
</comment>
<evidence type="ECO:0000256" key="3">
    <source>
        <dbReference type="HAMAP-Rule" id="MF_01384"/>
    </source>
</evidence>
<organism evidence="4 5">
    <name type="scientific">Megamonas rupellensis</name>
    <dbReference type="NCBI Taxonomy" id="491921"/>
    <lineage>
        <taxon>Bacteria</taxon>
        <taxon>Bacillati</taxon>
        <taxon>Bacillota</taxon>
        <taxon>Negativicutes</taxon>
        <taxon>Selenomonadales</taxon>
        <taxon>Selenomonadaceae</taxon>
        <taxon>Megamonas</taxon>
    </lineage>
</organism>
<evidence type="ECO:0000256" key="2">
    <source>
        <dbReference type="ARBA" id="ARBA00023186"/>
    </source>
</evidence>
<dbReference type="PANTHER" id="PTHR33643">
    <property type="entry name" value="UREASE ACCESSORY PROTEIN D"/>
    <property type="match status" value="1"/>
</dbReference>
<accession>A0A411ZXJ2</accession>
<comment type="subunit">
    <text evidence="3">UreD, UreF and UreG form a complex that acts as a GTP-hydrolysis-dependent molecular chaperone, activating the urease apoprotein by helping to assemble the nickel containing metallocenter of UreC. The UreE protein probably delivers the nickel.</text>
</comment>
<name>A0A411ZXJ2_9FIRM</name>
<protein>
    <recommendedName>
        <fullName evidence="3">Urease accessory protein UreD</fullName>
    </recommendedName>
</protein>
<gene>
    <name evidence="3" type="primary">ureD</name>
    <name evidence="4" type="ORF">DWZ11_02915</name>
</gene>
<evidence type="ECO:0000256" key="1">
    <source>
        <dbReference type="ARBA" id="ARBA00007177"/>
    </source>
</evidence>
<comment type="subcellular location">
    <subcellularLocation>
        <location evidence="3">Cytoplasm</location>
    </subcellularLocation>
</comment>
<dbReference type="HAMAP" id="MF_01384">
    <property type="entry name" value="UreD"/>
    <property type="match status" value="1"/>
</dbReference>
<dbReference type="Proteomes" id="UP000284662">
    <property type="component" value="Unassembled WGS sequence"/>
</dbReference>
<reference evidence="4 5" key="1">
    <citation type="submission" date="2018-08" db="EMBL/GenBank/DDBJ databases">
        <title>A genome reference for cultivated species of the human gut microbiota.</title>
        <authorList>
            <person name="Zou Y."/>
            <person name="Xue W."/>
            <person name="Luo G."/>
        </authorList>
    </citation>
    <scope>NUCLEOTIDE SEQUENCE [LARGE SCALE GENOMIC DNA]</scope>
    <source>
        <strain evidence="4 5">AF29-2</strain>
    </source>
</reference>
<sequence>MYNQYNHISELNLTVSSRDEQTIIEDVYFTAPLKITKPFFKNNWLLIMLISVSAGLMSGDAQLLNLHIKKDSQAELTSQSYEKIHYMNEGFAHRKTNIQIDENACFLYHPLPILPFKNSNFKNEVTVHLKDETSRFVYSEVLACGRAARNEIFAYTKYQSLSKIFMQDKLIYLDNSIYIPSQINMSGFLMYEKYTHLLNFIYIGNVDEGIFPFVYDIFNNSIDINGGISKIENGICIKILSTNSENLLKVENLILNYIKNLI</sequence>
<proteinExistence type="inferred from homology"/>
<dbReference type="GO" id="GO:0005737">
    <property type="term" value="C:cytoplasm"/>
    <property type="evidence" value="ECO:0007669"/>
    <property type="project" value="UniProtKB-SubCell"/>
</dbReference>
<evidence type="ECO:0000313" key="4">
    <source>
        <dbReference type="EMBL" id="RGQ07509.1"/>
    </source>
</evidence>
<comment type="function">
    <text evidence="3">Required for maturation of urease via the functional incorporation of the urease nickel metallocenter.</text>
</comment>
<dbReference type="GO" id="GO:0016151">
    <property type="term" value="F:nickel cation binding"/>
    <property type="evidence" value="ECO:0007669"/>
    <property type="project" value="UniProtKB-UniRule"/>
</dbReference>
<dbReference type="Pfam" id="PF01774">
    <property type="entry name" value="UreD"/>
    <property type="match status" value="1"/>
</dbReference>
<evidence type="ECO:0000313" key="5">
    <source>
        <dbReference type="Proteomes" id="UP000284662"/>
    </source>
</evidence>
<keyword evidence="3" id="KW-0996">Nickel insertion</keyword>
<comment type="similarity">
    <text evidence="1 3">Belongs to the UreD family.</text>
</comment>
<dbReference type="PANTHER" id="PTHR33643:SF1">
    <property type="entry name" value="UREASE ACCESSORY PROTEIN D"/>
    <property type="match status" value="1"/>
</dbReference>
<keyword evidence="3" id="KW-0963">Cytoplasm</keyword>
<dbReference type="RefSeq" id="WP_117976195.1">
    <property type="nucleotide sequence ID" value="NZ_QRST01000003.1"/>
</dbReference>
<dbReference type="EMBL" id="QRST01000003">
    <property type="protein sequence ID" value="RGQ07509.1"/>
    <property type="molecule type" value="Genomic_DNA"/>
</dbReference>